<gene>
    <name evidence="1" type="ORF">NCTC12993_07652</name>
</gene>
<dbReference type="Proteomes" id="UP000401081">
    <property type="component" value="Unassembled WGS sequence"/>
</dbReference>
<proteinExistence type="predicted"/>
<sequence length="67" mass="7838">MAHHALQFIFHARRQVGTRLEEIFKIRRREDQHFTRTVGTIEVGPLPRFEHIGPTFEILDLLFLAAG</sequence>
<accession>A0A485D3R8</accession>
<evidence type="ECO:0000313" key="1">
    <source>
        <dbReference type="EMBL" id="VFS91361.1"/>
    </source>
</evidence>
<dbReference type="AlphaFoldDB" id="A0A485D3R8"/>
<name>A0A485D3R8_KLUCR</name>
<organism evidence="1 2">
    <name type="scientific">Kluyvera cryocrescens</name>
    <name type="common">Kluyvera citrophila</name>
    <dbReference type="NCBI Taxonomy" id="580"/>
    <lineage>
        <taxon>Bacteria</taxon>
        <taxon>Pseudomonadati</taxon>
        <taxon>Pseudomonadota</taxon>
        <taxon>Gammaproteobacteria</taxon>
        <taxon>Enterobacterales</taxon>
        <taxon>Enterobacteriaceae</taxon>
        <taxon>Kluyvera</taxon>
    </lineage>
</organism>
<protein>
    <submittedName>
        <fullName evidence="1">Uncharacterized protein</fullName>
    </submittedName>
</protein>
<dbReference type="EMBL" id="CAADJD010000034">
    <property type="protein sequence ID" value="VFS91361.1"/>
    <property type="molecule type" value="Genomic_DNA"/>
</dbReference>
<reference evidence="1 2" key="1">
    <citation type="submission" date="2019-03" db="EMBL/GenBank/DDBJ databases">
        <authorList>
            <consortium name="Pathogen Informatics"/>
        </authorList>
    </citation>
    <scope>NUCLEOTIDE SEQUENCE [LARGE SCALE GENOMIC DNA]</scope>
    <source>
        <strain evidence="1 2">NCTC12993</strain>
    </source>
</reference>
<evidence type="ECO:0000313" key="2">
    <source>
        <dbReference type="Proteomes" id="UP000401081"/>
    </source>
</evidence>
<keyword evidence="2" id="KW-1185">Reference proteome</keyword>